<evidence type="ECO:0000313" key="11">
    <source>
        <dbReference type="Proteomes" id="UP000310689"/>
    </source>
</evidence>
<dbReference type="Proteomes" id="UP000310689">
    <property type="component" value="Unassembled WGS sequence"/>
</dbReference>
<evidence type="ECO:0000256" key="5">
    <source>
        <dbReference type="ARBA" id="ARBA00040214"/>
    </source>
</evidence>
<dbReference type="Pfam" id="PF04699">
    <property type="entry name" value="P16-Arc"/>
    <property type="match status" value="1"/>
</dbReference>
<dbReference type="InterPro" id="IPR036743">
    <property type="entry name" value="ARPC5_sf"/>
</dbReference>
<dbReference type="GO" id="GO:0005885">
    <property type="term" value="C:Arp2/3 protein complex"/>
    <property type="evidence" value="ECO:0007669"/>
    <property type="project" value="InterPro"/>
</dbReference>
<evidence type="ECO:0000256" key="2">
    <source>
        <dbReference type="ARBA" id="ARBA00006084"/>
    </source>
</evidence>
<reference evidence="10 11" key="1">
    <citation type="submission" date="2019-03" db="EMBL/GenBank/DDBJ databases">
        <title>Sequencing 23 genomes of Wallemia ichthyophaga.</title>
        <authorList>
            <person name="Gostincar C."/>
        </authorList>
    </citation>
    <scope>NUCLEOTIDE SEQUENCE [LARGE SCALE GENOMIC DNA]</scope>
    <source>
        <strain evidence="9 11">EXF-6200</strain>
        <strain evidence="8 10">EXF-8621</strain>
    </source>
</reference>
<dbReference type="InterPro" id="IPR017384">
    <property type="entry name" value="NADH_Ub_cplx-1_asu_su-1"/>
</dbReference>
<evidence type="ECO:0000256" key="7">
    <source>
        <dbReference type="RuleBase" id="RU004301"/>
    </source>
</evidence>
<dbReference type="Gene3D" id="1.25.40.190">
    <property type="entry name" value="Actin-related protein 2/3 complex subunit 5"/>
    <property type="match status" value="1"/>
</dbReference>
<dbReference type="InterPro" id="IPR006789">
    <property type="entry name" value="ARPC5"/>
</dbReference>
<dbReference type="Pfam" id="PF15879">
    <property type="entry name" value="MWFE"/>
    <property type="match status" value="1"/>
</dbReference>
<dbReference type="GO" id="GO:0030833">
    <property type="term" value="P:regulation of actin filament polymerization"/>
    <property type="evidence" value="ECO:0007669"/>
    <property type="project" value="InterPro"/>
</dbReference>
<evidence type="ECO:0000256" key="3">
    <source>
        <dbReference type="ARBA" id="ARBA00022490"/>
    </source>
</evidence>
<dbReference type="GO" id="GO:0034314">
    <property type="term" value="P:Arp2/3 complex-mediated actin nucleation"/>
    <property type="evidence" value="ECO:0007669"/>
    <property type="project" value="InterPro"/>
</dbReference>
<name>A0A4T0KSA0_WALIC</name>
<comment type="function">
    <text evidence="6">Functions as a component of the Arp2/3 complex which is involved in regulation of actin polymerization and together with an activating nucleation-promoting factor (NPF) mediates the formation of branched actin networks.</text>
</comment>
<dbReference type="FunFam" id="1.25.40.190:FF:000003">
    <property type="entry name" value="Actin-related protein 2/3 complex subunit 5"/>
    <property type="match status" value="1"/>
</dbReference>
<keyword evidence="4 7" id="KW-0206">Cytoskeleton</keyword>
<evidence type="ECO:0000256" key="4">
    <source>
        <dbReference type="ARBA" id="ARBA00023212"/>
    </source>
</evidence>
<organism evidence="9 11">
    <name type="scientific">Wallemia ichthyophaga</name>
    <dbReference type="NCBI Taxonomy" id="245174"/>
    <lineage>
        <taxon>Eukaryota</taxon>
        <taxon>Fungi</taxon>
        <taxon>Dikarya</taxon>
        <taxon>Basidiomycota</taxon>
        <taxon>Wallemiomycotina</taxon>
        <taxon>Wallemiomycetes</taxon>
        <taxon>Wallemiales</taxon>
        <taxon>Wallemiaceae</taxon>
        <taxon>Wallemia</taxon>
    </lineage>
</organism>
<keyword evidence="3" id="KW-0963">Cytoplasm</keyword>
<evidence type="ECO:0000313" key="9">
    <source>
        <dbReference type="EMBL" id="TIB27954.1"/>
    </source>
</evidence>
<dbReference type="SUPFAM" id="SSF69103">
    <property type="entry name" value="Arp2/3 complex 16 kDa subunit ARPC5"/>
    <property type="match status" value="1"/>
</dbReference>
<comment type="similarity">
    <text evidence="2 7">Belongs to the ARPC5 family.</text>
</comment>
<sequence length="218" mass="24485">MFGVVSVGMNSVKFARNDMKPTRYNLDQFEQVMMRRDERLTGSNRGQSSNPTAPAEFQTNSVWQTEQVLNIDIDAIENEFYNDQDLAEVDDRNPEETTAHFNSLQSHSTSLLNSHQTSQALALLLDSPPFGPTQNSAKSINTNSIIQILSSTRTNDIEGALKDLQPHHHDNLMKYIYKSMSLPIADSSGNVFLSWHEKLTQVAGTGSIVRVMTDRRLI</sequence>
<comment type="function">
    <text evidence="7">Functions as component of the Arp2/3 complex which is involved in regulation of actin polymerization and together with an activating nucleation-promoting factor (NPF) mediates the formation of branched actin networks. Arp2/3 complex plays a critical role in the control of cell morphogenesis via the modulation of cell polarity development.</text>
</comment>
<comment type="subcellular location">
    <subcellularLocation>
        <location evidence="1">Cytoplasm</location>
        <location evidence="1">Cytoskeleton</location>
    </subcellularLocation>
</comment>
<proteinExistence type="inferred from homology"/>
<dbReference type="EMBL" id="SPOF01000014">
    <property type="protein sequence ID" value="TIB13465.1"/>
    <property type="molecule type" value="Genomic_DNA"/>
</dbReference>
<dbReference type="GO" id="GO:0044396">
    <property type="term" value="P:actin cortical patch organization"/>
    <property type="evidence" value="ECO:0007669"/>
    <property type="project" value="UniProtKB-ARBA"/>
</dbReference>
<protein>
    <recommendedName>
        <fullName evidence="5 7">Actin-related protein 2/3 complex subunit 5</fullName>
    </recommendedName>
</protein>
<gene>
    <name evidence="9" type="ORF">E3P86_03962</name>
    <name evidence="8" type="ORF">E3P90_01589</name>
</gene>
<accession>A0A4T0KSA0</accession>
<evidence type="ECO:0000256" key="6">
    <source>
        <dbReference type="ARBA" id="ARBA00060329"/>
    </source>
</evidence>
<evidence type="ECO:0000256" key="1">
    <source>
        <dbReference type="ARBA" id="ARBA00004245"/>
    </source>
</evidence>
<dbReference type="PANTHER" id="PTHR12644">
    <property type="entry name" value="ARP2/3 COMPLEX 16 KD SUBUNIT P16-ARC"/>
    <property type="match status" value="1"/>
</dbReference>
<dbReference type="AlphaFoldDB" id="A0A4T0KSA0"/>
<evidence type="ECO:0000313" key="10">
    <source>
        <dbReference type="Proteomes" id="UP000306954"/>
    </source>
</evidence>
<comment type="caution">
    <text evidence="9">The sequence shown here is derived from an EMBL/GenBank/DDBJ whole genome shotgun (WGS) entry which is preliminary data.</text>
</comment>
<dbReference type="Proteomes" id="UP000306954">
    <property type="component" value="Unassembled WGS sequence"/>
</dbReference>
<evidence type="ECO:0000313" key="8">
    <source>
        <dbReference type="EMBL" id="TIB13465.1"/>
    </source>
</evidence>
<dbReference type="EMBL" id="SPOI01000379">
    <property type="protein sequence ID" value="TIB27954.1"/>
    <property type="molecule type" value="Genomic_DNA"/>
</dbReference>